<dbReference type="InterPro" id="IPR043129">
    <property type="entry name" value="ATPase_NBD"/>
</dbReference>
<evidence type="ECO:0000313" key="3">
    <source>
        <dbReference type="Proteomes" id="UP001501536"/>
    </source>
</evidence>
<dbReference type="InterPro" id="IPR002731">
    <property type="entry name" value="ATPase_BadF"/>
</dbReference>
<reference evidence="3" key="1">
    <citation type="journal article" date="2019" name="Int. J. Syst. Evol. Microbiol.">
        <title>The Global Catalogue of Microorganisms (GCM) 10K type strain sequencing project: providing services to taxonomists for standard genome sequencing and annotation.</title>
        <authorList>
            <consortium name="The Broad Institute Genomics Platform"/>
            <consortium name="The Broad Institute Genome Sequencing Center for Infectious Disease"/>
            <person name="Wu L."/>
            <person name="Ma J."/>
        </authorList>
    </citation>
    <scope>NUCLEOTIDE SEQUENCE [LARGE SCALE GENOMIC DNA]</scope>
    <source>
        <strain evidence="3">JCM 16961</strain>
    </source>
</reference>
<comment type="caution">
    <text evidence="2">The sequence shown here is derived from an EMBL/GenBank/DDBJ whole genome shotgun (WGS) entry which is preliminary data.</text>
</comment>
<dbReference type="SUPFAM" id="SSF53067">
    <property type="entry name" value="Actin-like ATPase domain"/>
    <property type="match status" value="1"/>
</dbReference>
<accession>A0ABP7DBA3</accession>
<proteinExistence type="predicted"/>
<organism evidence="2 3">
    <name type="scientific">Zhihengliuella alba</name>
    <dbReference type="NCBI Taxonomy" id="547018"/>
    <lineage>
        <taxon>Bacteria</taxon>
        <taxon>Bacillati</taxon>
        <taxon>Actinomycetota</taxon>
        <taxon>Actinomycetes</taxon>
        <taxon>Micrococcales</taxon>
        <taxon>Micrococcaceae</taxon>
        <taxon>Zhihengliuella</taxon>
    </lineage>
</organism>
<keyword evidence="3" id="KW-1185">Reference proteome</keyword>
<dbReference type="Pfam" id="PF01869">
    <property type="entry name" value="BcrAD_BadFG"/>
    <property type="match status" value="1"/>
</dbReference>
<dbReference type="PANTHER" id="PTHR43190">
    <property type="entry name" value="N-ACETYL-D-GLUCOSAMINE KINASE"/>
    <property type="match status" value="1"/>
</dbReference>
<evidence type="ECO:0000259" key="1">
    <source>
        <dbReference type="Pfam" id="PF01869"/>
    </source>
</evidence>
<dbReference type="Gene3D" id="3.30.420.40">
    <property type="match status" value="2"/>
</dbReference>
<dbReference type="PANTHER" id="PTHR43190:SF3">
    <property type="entry name" value="N-ACETYL-D-GLUCOSAMINE KINASE"/>
    <property type="match status" value="1"/>
</dbReference>
<evidence type="ECO:0000313" key="2">
    <source>
        <dbReference type="EMBL" id="GAA3702115.1"/>
    </source>
</evidence>
<gene>
    <name evidence="2" type="ORF">GCM10022377_14710</name>
</gene>
<dbReference type="Proteomes" id="UP001501536">
    <property type="component" value="Unassembled WGS sequence"/>
</dbReference>
<name>A0ABP7DBA3_9MICC</name>
<sequence length="342" mass="34517">MHPHHSTSGLATGRSGPVEQVAIEHLSIDGGQTGVRALVQYASDDRPQILEFPGLITDRPVAEQVVEVVHRIAAGSGHGCGSGIGVVSAGLSGITDTPGTAAAVLEGVRRLGVGSVAVAHDSVTSYLGALGDTRGAVVAAGTGVVTLAVGTESTARVDGWGYSMGDAGSGFWIGSRALDAVMRAHDGRGPATALTPVVEDALGELEHAYIVLQNDPARVSRTAGFAAEVAALSEVDEVAGKICDEAAAELALSVSTALRRVGFGRTGSDGDGSPSVCYLGGVLRGERVRRRVTELLRAEWPELEVCEPRGTALSGAAALPAVAPGSALQAQIAHATAGGTRG</sequence>
<dbReference type="EMBL" id="BAABCJ010000002">
    <property type="protein sequence ID" value="GAA3702115.1"/>
    <property type="molecule type" value="Genomic_DNA"/>
</dbReference>
<dbReference type="RefSeq" id="WP_344882235.1">
    <property type="nucleotide sequence ID" value="NZ_BAABCJ010000002.1"/>
</dbReference>
<dbReference type="InterPro" id="IPR052519">
    <property type="entry name" value="Euk-type_GlcNAc_Kinase"/>
</dbReference>
<feature type="domain" description="ATPase BadF/BadG/BcrA/BcrD type" evidence="1">
    <location>
        <begin position="63"/>
        <end position="311"/>
    </location>
</feature>
<protein>
    <recommendedName>
        <fullName evidence="1">ATPase BadF/BadG/BcrA/BcrD type domain-containing protein</fullName>
    </recommendedName>
</protein>